<keyword evidence="6 11" id="KW-0732">Signal</keyword>
<evidence type="ECO:0000256" key="9">
    <source>
        <dbReference type="ARBA" id="ARBA00023180"/>
    </source>
</evidence>
<keyword evidence="5 10" id="KW-0812">Transmembrane</keyword>
<comment type="similarity">
    <text evidence="3">Belongs to the UPF0669 family.</text>
</comment>
<sequence>MKKILLFTLLLFSTIFAQQNLNLGVSVKNRLLKDTMDQFVVDIPEGSIDQANELVFIVTPFSGDADLYIKFDSSPTKDTYDLKSAGTGSDFIAINSTSPFATKRKAYIGALSIKSDVDFSILAYLSNKHVTLYEGIPQLARVRARESIYFRYTPDENESGKILLSNVAITGDPDIYVSTTVQYPNSTHYDYRQVLFGSDLLLDSNHLLLAIGLTHFATQTQLIQNIPIRLELDPSSYAYFAFNLTTPTDNLVIQLEPNTRGGDPDLYVSRTNQKPSQSDAEFKSMKIGFDQVSINNPTLSTYYIAVRAFAFATIYTLVVRPSGTSTILIDGQSQSAMGLANKYDYYKFTYNDESKTDNRYVEFTAAPTQSGSIQLYLGDDSNHYPTKQSHSKKSNETLIIQMIQVPDAADGIYYVGVLSESDSSYMITANTKVQHTRLLEGKSVSYYIERDHYRKFYFDAINTTSNIIISVSAQRDADLYVGVEEDVSSTKKIWSSASAQGDVITIEQNDPNYIKLESPKRLYIAVYGYQSTTFTLTANSDSITNLNDDTSVRGTKKEMHEFFKRDYGGDSLTIEATGNKYYYIGVYGYSGNSTFDLTVTTQSVTLSANGYSRQEYVKAGSYRNYKTFGSGTLSTTVTLLVGSTILYMNNNGQKANSTNYQIKDETWPGHHASISGSGRFDYSIYGIEDSQFTISSIDDYYDPIVGQLTLGEVRMAEISNSTANVYRYRDGFWNSDLIYVYVNLLTPDASFNVYVSQIDRSPRHGSSRWNHTNANQDLVMRINSTQLDFYRPLYISITSNSKSPIRVQLSVGDSDTPIRVTQEQSNKFVTRAGESRSYRVLSLQNSKRFYASVDSCDDYPADQFYMSVDDPSPTAEKHTLASTVSSKSKFTQIIDDSSKTNSYYFIKTATSTRTRWQSIYANTKVDQRPILSDPKIEKSGLVATNLMRLTFKKCTTHNAYRMPITYHVYKRPIQRDLQNDVNFDTPCSIKYHEQSTQIGTVDVPPDFSDSLSFDLDVTQDSSYVVNVIARDAYGLETVYDKLGFNLKDPNELLIGKPIRSSVNQTKYHQFTLNGPNLSAGQQLVIALTTLNGDVDMYVSKDSPPTKDSNPTWKSENGGFDVLVIPHDDPKYQSTKLYIGVLGDSRSLTSSFTIVAYVQSSNTALNLLDGQPQIMSVNQDKYNHFEYLFNDNGTFTVTLSSISGDADLYINSNDQIPDKNNYQWTSNFDTIDQVKIQPSDMNFKSYSNYKISTYGYRDSVYLITATKHFTNHILPEGIQQGGRLDRNEFAYYQFTLMENSNLIITVLPIDGGGDPDLYVSTTHQRPDYYSSTWRSQSVGIDTLTIESNDPNFKIGTYYIAVHGYNSILNYHISATTTKSSMVLVDGSPSRGSISKSDQISYYRFFHGFEINSFQFKVIGDHQQDLNLYVSLRSHPTPSKREYEGIKVSGYTTMVTIPSNKPRGWYYVGVSSSSIGNFTITASQEQRAVLLKNGMIDSFNQVSNGYYKYFMYDVSTMNHDSSVTISIKSLRGDPDLYVSTNTSTPTNTIYTWSSATLDSDSVTIHQSEISNSKTIFIGVHAFYSDCEFDIIAFDSNTTIQLRDAQNVPGSATPKSIVQYKYEMTNRGRLKIDLYTVSSYPSGADLYVSDRPNPSPIQYKYKSTSYSSHDYVIIEEANPGMYYVSVVSSGNNMVSYTLMASTQYAHVDMGTTAIDFVDQGKSRTYRTSVPDQSFEYIVVSVTLISGQTNLQLKTNTDDSQPFTHESKSWPGNSIVIYKVVPGTWTLLVTGVQDSNYFIVVHEQLAKLSQGQPMNGMIGDQIDYSTFVYNVGEVAHNLYLSLRIYGENGLLNSNRTFLNVMASQNVSGVVKQWPVQTAFGGSFGQSIQLIDQITPEVPLFIKVYKSKSNDENVIRFQLIASAQFDPIYVTQGFANVFSNLNQEFVVLTSKHSKSMLVEFLSCDNVNFNQVNLIGDKIRNSSNPIYKSKSSNHSSFRMILNTQQHHDAIEQGVPYYLSFVKNSPSSSSSFKIPITYTVFASTDGTWHKPPVRSHSPKLEFLKRNSNENQFKIKAHVDGMYRYDVYALQLSDRQSNHDEEAIRNSINYDTPCSVLKAHGSVLLTHYGHEDDGAEITLSASHSYLINVLVTDLKVGSQEVFIPLLIRPDLVRARVVSPGGIILFVFGLLVALYLIVGMIYNVIVNKKRGIVGGGISSIIPHFDFWCDLPFLIKDGILFIVTCGKRGSGGYSDLYQIPSSGTRSRGTSNGAVNGDIDDLIDDNPFKIDQVEEARSNASLVKGYGAI</sequence>
<proteinExistence type="inferred from homology"/>
<feature type="transmembrane region" description="Helical" evidence="10">
    <location>
        <begin position="2174"/>
        <end position="2196"/>
    </location>
</feature>
<evidence type="ECO:0000256" key="6">
    <source>
        <dbReference type="ARBA" id="ARBA00022729"/>
    </source>
</evidence>
<dbReference type="InterPro" id="IPR031420">
    <property type="entry name" value="UPF0669"/>
</dbReference>
<evidence type="ECO:0000256" key="11">
    <source>
        <dbReference type="SAM" id="SignalP"/>
    </source>
</evidence>
<dbReference type="PANTHER" id="PTHR31703">
    <property type="entry name" value="UPF0669 PROTEIN C6ORF120"/>
    <property type="match status" value="1"/>
</dbReference>
<evidence type="ECO:0000256" key="3">
    <source>
        <dbReference type="ARBA" id="ARBA00008960"/>
    </source>
</evidence>
<feature type="chain" id="PRO_5043520317" evidence="11">
    <location>
        <begin position="18"/>
        <end position="2298"/>
    </location>
</feature>
<accession>A0AAW2ZLN8</accession>
<dbReference type="GO" id="GO:0005576">
    <property type="term" value="C:extracellular region"/>
    <property type="evidence" value="ECO:0007669"/>
    <property type="project" value="UniProtKB-SubCell"/>
</dbReference>
<dbReference type="InterPro" id="IPR018939">
    <property type="entry name" value="Autophagy-rel_prot_27"/>
</dbReference>
<keyword evidence="13" id="KW-1185">Reference proteome</keyword>
<keyword evidence="8 10" id="KW-0472">Membrane</keyword>
<evidence type="ECO:0000256" key="10">
    <source>
        <dbReference type="SAM" id="Phobius"/>
    </source>
</evidence>
<comment type="caution">
    <text evidence="12">The sequence shown here is derived from an EMBL/GenBank/DDBJ whole genome shotgun (WGS) entry which is preliminary data.</text>
</comment>
<keyword evidence="9" id="KW-0325">Glycoprotein</keyword>
<feature type="signal peptide" evidence="11">
    <location>
        <begin position="1"/>
        <end position="17"/>
    </location>
</feature>
<dbReference type="Proteomes" id="UP001431209">
    <property type="component" value="Unassembled WGS sequence"/>
</dbReference>
<keyword evidence="4" id="KW-0964">Secreted</keyword>
<evidence type="ECO:0000256" key="4">
    <source>
        <dbReference type="ARBA" id="ARBA00022525"/>
    </source>
</evidence>
<keyword evidence="7 10" id="KW-1133">Transmembrane helix</keyword>
<protein>
    <submittedName>
        <fullName evidence="12">Uncharacterized protein</fullName>
    </submittedName>
</protein>
<dbReference type="Gene3D" id="2.60.120.380">
    <property type="match status" value="7"/>
</dbReference>
<gene>
    <name evidence="12" type="ORF">AKO1_009417</name>
</gene>
<evidence type="ECO:0000256" key="5">
    <source>
        <dbReference type="ARBA" id="ARBA00022692"/>
    </source>
</evidence>
<evidence type="ECO:0000256" key="2">
    <source>
        <dbReference type="ARBA" id="ARBA00004613"/>
    </source>
</evidence>
<evidence type="ECO:0000313" key="13">
    <source>
        <dbReference type="Proteomes" id="UP001431209"/>
    </source>
</evidence>
<organism evidence="12 13">
    <name type="scientific">Acrasis kona</name>
    <dbReference type="NCBI Taxonomy" id="1008807"/>
    <lineage>
        <taxon>Eukaryota</taxon>
        <taxon>Discoba</taxon>
        <taxon>Heterolobosea</taxon>
        <taxon>Tetramitia</taxon>
        <taxon>Eutetramitia</taxon>
        <taxon>Acrasidae</taxon>
        <taxon>Acrasis</taxon>
    </lineage>
</organism>
<dbReference type="Pfam" id="PF17065">
    <property type="entry name" value="UPF0669"/>
    <property type="match status" value="1"/>
</dbReference>
<evidence type="ECO:0000313" key="12">
    <source>
        <dbReference type="EMBL" id="KAL0490051.1"/>
    </source>
</evidence>
<name>A0AAW2ZLN8_9EUKA</name>
<dbReference type="Pfam" id="PF09451">
    <property type="entry name" value="ATG27"/>
    <property type="match status" value="1"/>
</dbReference>
<comment type="subcellular location">
    <subcellularLocation>
        <location evidence="1">Membrane</location>
        <topology evidence="1">Single-pass membrane protein</topology>
    </subcellularLocation>
    <subcellularLocation>
        <location evidence="2">Secreted</location>
    </subcellularLocation>
</comment>
<evidence type="ECO:0000256" key="1">
    <source>
        <dbReference type="ARBA" id="ARBA00004167"/>
    </source>
</evidence>
<reference evidence="12 13" key="1">
    <citation type="submission" date="2024-03" db="EMBL/GenBank/DDBJ databases">
        <title>The Acrasis kona genome and developmental transcriptomes reveal deep origins of eukaryotic multicellular pathways.</title>
        <authorList>
            <person name="Sheikh S."/>
            <person name="Fu C.-J."/>
            <person name="Brown M.W."/>
            <person name="Baldauf S.L."/>
        </authorList>
    </citation>
    <scope>NUCLEOTIDE SEQUENCE [LARGE SCALE GENOMIC DNA]</scope>
    <source>
        <strain evidence="12 13">ATCC MYA-3509</strain>
    </source>
</reference>
<dbReference type="PANTHER" id="PTHR31703:SF2">
    <property type="entry name" value="UPF0669 PROTEIN C6ORF120"/>
    <property type="match status" value="1"/>
</dbReference>
<dbReference type="EMBL" id="JAOPGA020001632">
    <property type="protein sequence ID" value="KAL0490051.1"/>
    <property type="molecule type" value="Genomic_DNA"/>
</dbReference>
<evidence type="ECO:0000256" key="7">
    <source>
        <dbReference type="ARBA" id="ARBA00022989"/>
    </source>
</evidence>
<evidence type="ECO:0000256" key="8">
    <source>
        <dbReference type="ARBA" id="ARBA00023136"/>
    </source>
</evidence>